<dbReference type="OrthoDB" id="5173551at2"/>
<dbReference type="GO" id="GO:0051205">
    <property type="term" value="P:protein insertion into membrane"/>
    <property type="evidence" value="ECO:0007669"/>
    <property type="project" value="UniProtKB-UniRule"/>
</dbReference>
<evidence type="ECO:0000259" key="5">
    <source>
        <dbReference type="Pfam" id="PF13360"/>
    </source>
</evidence>
<dbReference type="STRING" id="993689.GCA_002077135_02162"/>
<keyword evidence="4" id="KW-0564">Palmitate</keyword>
<dbReference type="Pfam" id="PF13360">
    <property type="entry name" value="PQQ_2"/>
    <property type="match status" value="1"/>
</dbReference>
<keyword evidence="7" id="KW-1185">Reference proteome</keyword>
<comment type="function">
    <text evidence="4">Part of the outer membrane protein assembly complex, which is involved in assembly and insertion of beta-barrel proteins into the outer membrane.</text>
</comment>
<evidence type="ECO:0000313" key="6">
    <source>
        <dbReference type="EMBL" id="THD10547.1"/>
    </source>
</evidence>
<dbReference type="EMBL" id="MWQO01000025">
    <property type="protein sequence ID" value="THD10547.1"/>
    <property type="molecule type" value="Genomic_DNA"/>
</dbReference>
<feature type="domain" description="Pyrrolo-quinoline quinone repeat" evidence="5">
    <location>
        <begin position="87"/>
        <end position="323"/>
    </location>
</feature>
<dbReference type="Proteomes" id="UP000307749">
    <property type="component" value="Unassembled WGS sequence"/>
</dbReference>
<comment type="subunit">
    <text evidence="4">Part of the Bam complex.</text>
</comment>
<dbReference type="InterPro" id="IPR018391">
    <property type="entry name" value="PQQ_b-propeller_rpt"/>
</dbReference>
<evidence type="ECO:0000256" key="3">
    <source>
        <dbReference type="ARBA" id="ARBA00023237"/>
    </source>
</evidence>
<sequence>MMKRGLIVLLAATLVVSGCGLFKSKDNIHPPKPVPKFTATLTVMRLWSNSIGDGAGNSGVRLRPAISDGVVYAASTNGSLVAWKLDNGATVWSHSSGSGWHPFGWFKGREHDHFAGGPSVADGMLFVGTQKGGVYAFEAKTGKELWRAQASSEVISAPAIAGGKVFVRSNDGHVFAFDEQTGKQLWLYDRGDVPALSLRGNGTLLAVNGAVFFGSDNGKLVALSQADGSTLWSVPVASGEGRTDIERIDDSDGRLVFADGKLFVDAYHGNVMAVDPANGRTLWSRPLSGYTGVDEGGGKVIAVDAASNIWALDASNGGDLWKQDKLEWRWLSAPAVQMDKYIVIGDLQGYVYWLNLANGELAAKEQPAGSAIVARPLIAGDIALVEGDDGSVTAYRVSGG</sequence>
<dbReference type="GO" id="GO:0009279">
    <property type="term" value="C:cell outer membrane"/>
    <property type="evidence" value="ECO:0007669"/>
    <property type="project" value="UniProtKB-SubCell"/>
</dbReference>
<reference evidence="6 7" key="1">
    <citation type="submission" date="2017-02" db="EMBL/GenBank/DDBJ databases">
        <title>Whole genome sequencing of Metallibacterium scheffleri DSM 24874 (T).</title>
        <authorList>
            <person name="Kumar S."/>
            <person name="Patil P."/>
            <person name="Patil P.B."/>
        </authorList>
    </citation>
    <scope>NUCLEOTIDE SEQUENCE [LARGE SCALE GENOMIC DNA]</scope>
    <source>
        <strain evidence="6 7">DSM 24874</strain>
    </source>
</reference>
<dbReference type="SMART" id="SM00564">
    <property type="entry name" value="PQQ"/>
    <property type="match status" value="7"/>
</dbReference>
<dbReference type="Gene3D" id="2.130.10.10">
    <property type="entry name" value="YVTN repeat-like/Quinoprotein amine dehydrogenase"/>
    <property type="match status" value="1"/>
</dbReference>
<organism evidence="6 7">
    <name type="scientific">Metallibacterium scheffleri</name>
    <dbReference type="NCBI Taxonomy" id="993689"/>
    <lineage>
        <taxon>Bacteria</taxon>
        <taxon>Pseudomonadati</taxon>
        <taxon>Pseudomonadota</taxon>
        <taxon>Gammaproteobacteria</taxon>
        <taxon>Lysobacterales</taxon>
        <taxon>Rhodanobacteraceae</taxon>
        <taxon>Metallibacterium</taxon>
    </lineage>
</organism>
<keyword evidence="2 4" id="KW-0472">Membrane</keyword>
<name>A0A4S3KNL1_9GAMM</name>
<comment type="caution">
    <text evidence="6">The sequence shown here is derived from an EMBL/GenBank/DDBJ whole genome shotgun (WGS) entry which is preliminary data.</text>
</comment>
<dbReference type="InterPro" id="IPR011047">
    <property type="entry name" value="Quinoprotein_ADH-like_sf"/>
</dbReference>
<proteinExistence type="inferred from homology"/>
<dbReference type="GO" id="GO:0043165">
    <property type="term" value="P:Gram-negative-bacterium-type cell outer membrane assembly"/>
    <property type="evidence" value="ECO:0007669"/>
    <property type="project" value="UniProtKB-UniRule"/>
</dbReference>
<dbReference type="NCBIfam" id="TIGR03300">
    <property type="entry name" value="assembly_YfgL"/>
    <property type="match status" value="1"/>
</dbReference>
<evidence type="ECO:0000256" key="1">
    <source>
        <dbReference type="ARBA" id="ARBA00022729"/>
    </source>
</evidence>
<dbReference type="InterPro" id="IPR002372">
    <property type="entry name" value="PQQ_rpt_dom"/>
</dbReference>
<protein>
    <recommendedName>
        <fullName evidence="4">Outer membrane protein assembly factor BamB</fullName>
    </recommendedName>
</protein>
<dbReference type="InterPro" id="IPR017687">
    <property type="entry name" value="BamB"/>
</dbReference>
<evidence type="ECO:0000256" key="4">
    <source>
        <dbReference type="HAMAP-Rule" id="MF_00923"/>
    </source>
</evidence>
<dbReference type="SUPFAM" id="SSF50998">
    <property type="entry name" value="Quinoprotein alcohol dehydrogenase-like"/>
    <property type="match status" value="1"/>
</dbReference>
<keyword evidence="1 4" id="KW-0732">Signal</keyword>
<dbReference type="InterPro" id="IPR015943">
    <property type="entry name" value="WD40/YVTN_repeat-like_dom_sf"/>
</dbReference>
<keyword evidence="4" id="KW-0449">Lipoprotein</keyword>
<dbReference type="PANTHER" id="PTHR34512">
    <property type="entry name" value="CELL SURFACE PROTEIN"/>
    <property type="match status" value="1"/>
</dbReference>
<dbReference type="PROSITE" id="PS51257">
    <property type="entry name" value="PROKAR_LIPOPROTEIN"/>
    <property type="match status" value="1"/>
</dbReference>
<comment type="similarity">
    <text evidence="4">Belongs to the BamB family.</text>
</comment>
<accession>A0A4S3KNL1</accession>
<dbReference type="PANTHER" id="PTHR34512:SF30">
    <property type="entry name" value="OUTER MEMBRANE PROTEIN ASSEMBLY FACTOR BAMB"/>
    <property type="match status" value="1"/>
</dbReference>
<evidence type="ECO:0000313" key="7">
    <source>
        <dbReference type="Proteomes" id="UP000307749"/>
    </source>
</evidence>
<evidence type="ECO:0000256" key="2">
    <source>
        <dbReference type="ARBA" id="ARBA00023136"/>
    </source>
</evidence>
<dbReference type="AlphaFoldDB" id="A0A4S3KNL1"/>
<keyword evidence="3 4" id="KW-0998">Cell outer membrane</keyword>
<comment type="subcellular location">
    <subcellularLocation>
        <location evidence="4">Cell outer membrane</location>
        <topology evidence="4">Lipid-anchor</topology>
    </subcellularLocation>
</comment>
<gene>
    <name evidence="4" type="primary">bamB</name>
    <name evidence="6" type="ORF">B1806_08160</name>
</gene>
<dbReference type="HAMAP" id="MF_00923">
    <property type="entry name" value="OM_assembly_BamB"/>
    <property type="match status" value="1"/>
</dbReference>